<dbReference type="Proteomes" id="UP000006443">
    <property type="component" value="Unassembled WGS sequence"/>
</dbReference>
<evidence type="ECO:0000256" key="12">
    <source>
        <dbReference type="HAMAP-Rule" id="MF_00145"/>
    </source>
</evidence>
<keyword evidence="16" id="KW-1185">Reference proteome</keyword>
<dbReference type="RefSeq" id="WP_008515744.1">
    <property type="nucleotide sequence ID" value="NZ_ACJM01000005.1"/>
</dbReference>
<dbReference type="InterPro" id="IPR036043">
    <property type="entry name" value="Phosphoglycerate_kinase_sf"/>
</dbReference>
<keyword evidence="12" id="KW-0963">Cytoplasm</keyword>
<dbReference type="InterPro" id="IPR001576">
    <property type="entry name" value="Phosphoglycerate_kinase"/>
</dbReference>
<dbReference type="Pfam" id="PF00162">
    <property type="entry name" value="PGK"/>
    <property type="match status" value="1"/>
</dbReference>
<evidence type="ECO:0000256" key="8">
    <source>
        <dbReference type="ARBA" id="ARBA00022741"/>
    </source>
</evidence>
<comment type="subcellular location">
    <subcellularLocation>
        <location evidence="12">Cytoplasm</location>
    </subcellularLocation>
</comment>
<feature type="binding site" evidence="12">
    <location>
        <position position="152"/>
    </location>
    <ligand>
        <name>substrate</name>
    </ligand>
</feature>
<name>C0GFB3_DETAL</name>
<comment type="caution">
    <text evidence="15">The sequence shown here is derived from an EMBL/GenBank/DDBJ whole genome shotgun (WGS) entry which is preliminary data.</text>
</comment>
<dbReference type="InterPro" id="IPR015824">
    <property type="entry name" value="Phosphoglycerate_kinase_N"/>
</dbReference>
<dbReference type="EMBL" id="ACJM01000005">
    <property type="protein sequence ID" value="EEG77873.1"/>
    <property type="molecule type" value="Genomic_DNA"/>
</dbReference>
<dbReference type="FunFam" id="3.40.50.1260:FF:000003">
    <property type="entry name" value="Phosphoglycerate kinase"/>
    <property type="match status" value="1"/>
</dbReference>
<dbReference type="PRINTS" id="PR00477">
    <property type="entry name" value="PHGLYCKINASE"/>
</dbReference>
<dbReference type="Gene3D" id="3.40.50.1260">
    <property type="entry name" value="Phosphoglycerate kinase, N-terminal domain"/>
    <property type="match status" value="2"/>
</dbReference>
<feature type="binding site" evidence="12 13">
    <location>
        <position position="324"/>
    </location>
    <ligand>
        <name>ATP</name>
        <dbReference type="ChEBI" id="CHEBI:30616"/>
    </ligand>
</feature>
<evidence type="ECO:0000256" key="6">
    <source>
        <dbReference type="ARBA" id="ARBA00016471"/>
    </source>
</evidence>
<dbReference type="CDD" id="cd00318">
    <property type="entry name" value="Phosphoglycerate_kinase"/>
    <property type="match status" value="1"/>
</dbReference>
<dbReference type="OrthoDB" id="9808460at2"/>
<dbReference type="HAMAP" id="MF_00145">
    <property type="entry name" value="Phosphoglyc_kinase"/>
    <property type="match status" value="1"/>
</dbReference>
<dbReference type="FunFam" id="3.40.50.1260:FF:000006">
    <property type="entry name" value="Phosphoglycerate kinase"/>
    <property type="match status" value="1"/>
</dbReference>
<dbReference type="AlphaFoldDB" id="C0GFB3"/>
<keyword evidence="7 12" id="KW-0808">Transferase</keyword>
<dbReference type="UniPathway" id="UPA00109">
    <property type="reaction ID" value="UER00185"/>
</dbReference>
<comment type="pathway">
    <text evidence="2 12">Carbohydrate degradation; glycolysis; pyruvate from D-glyceraldehyde 3-phosphate: step 2/5.</text>
</comment>
<evidence type="ECO:0000256" key="10">
    <source>
        <dbReference type="ARBA" id="ARBA00022840"/>
    </source>
</evidence>
<evidence type="ECO:0000256" key="11">
    <source>
        <dbReference type="ARBA" id="ARBA00023152"/>
    </source>
</evidence>
<accession>C0GFB3</accession>
<feature type="binding site" evidence="12">
    <location>
        <position position="119"/>
    </location>
    <ligand>
        <name>substrate</name>
    </ligand>
</feature>
<gene>
    <name evidence="12" type="primary">pgk</name>
    <name evidence="15" type="ORF">DealDRAFT_1172</name>
</gene>
<comment type="subunit">
    <text evidence="4 12">Monomer.</text>
</comment>
<evidence type="ECO:0000256" key="1">
    <source>
        <dbReference type="ARBA" id="ARBA00000642"/>
    </source>
</evidence>
<dbReference type="GO" id="GO:0005829">
    <property type="term" value="C:cytosol"/>
    <property type="evidence" value="ECO:0007669"/>
    <property type="project" value="UniProtKB-ARBA"/>
</dbReference>
<dbReference type="STRING" id="555088.DealDRAFT_1172"/>
<evidence type="ECO:0000256" key="7">
    <source>
        <dbReference type="ARBA" id="ARBA00022679"/>
    </source>
</evidence>
<comment type="similarity">
    <text evidence="3 12 14">Belongs to the phosphoglycerate kinase family.</text>
</comment>
<feature type="binding site" evidence="12">
    <location>
        <begin position="21"/>
        <end position="23"/>
    </location>
    <ligand>
        <name>substrate</name>
    </ligand>
</feature>
<organism evidence="15 16">
    <name type="scientific">Dethiobacter alkaliphilus AHT 1</name>
    <dbReference type="NCBI Taxonomy" id="555088"/>
    <lineage>
        <taxon>Bacteria</taxon>
        <taxon>Bacillati</taxon>
        <taxon>Bacillota</taxon>
        <taxon>Dethiobacteria</taxon>
        <taxon>Dethiobacterales</taxon>
        <taxon>Dethiobacteraceae</taxon>
        <taxon>Dethiobacter</taxon>
    </lineage>
</organism>
<keyword evidence="8 12" id="KW-0547">Nucleotide-binding</keyword>
<evidence type="ECO:0000256" key="9">
    <source>
        <dbReference type="ARBA" id="ARBA00022777"/>
    </source>
</evidence>
<dbReference type="EC" id="2.7.2.3" evidence="5 12"/>
<keyword evidence="10 12" id="KW-0067">ATP-binding</keyword>
<evidence type="ECO:0000256" key="14">
    <source>
        <dbReference type="RuleBase" id="RU000532"/>
    </source>
</evidence>
<dbReference type="PANTHER" id="PTHR11406">
    <property type="entry name" value="PHOSPHOGLYCERATE KINASE"/>
    <property type="match status" value="1"/>
</dbReference>
<evidence type="ECO:0000256" key="5">
    <source>
        <dbReference type="ARBA" id="ARBA00013061"/>
    </source>
</evidence>
<dbReference type="GO" id="GO:0043531">
    <property type="term" value="F:ADP binding"/>
    <property type="evidence" value="ECO:0007669"/>
    <property type="project" value="TreeGrafter"/>
</dbReference>
<keyword evidence="11 12" id="KW-0324">Glycolysis</keyword>
<protein>
    <recommendedName>
        <fullName evidence="6 12">Phosphoglycerate kinase</fullName>
        <ecNumber evidence="5 12">2.7.2.3</ecNumber>
    </recommendedName>
</protein>
<keyword evidence="9 12" id="KW-0418">Kinase</keyword>
<evidence type="ECO:0000256" key="3">
    <source>
        <dbReference type="ARBA" id="ARBA00008982"/>
    </source>
</evidence>
<sequence length="394" mass="42005">MTKKSIKDIKLSGMRAFTRVDFNVPRKEDGTITDDTKIRAALPTIRYLLEQGAAVILASHLGRPKGKVNEALRLDSVAQKLSDLLEMEVTKTSEVVGEEVTRAAGELKPGSVLLLENVRFHPGEEKNDSELAKAYAELADVFVSDAFGTAHRAHASNSGVAQYIPAVAGLLMITEIENLTKSLHSPTRPVVAIVGGSKIADKIGVLNTFLKTADSLLLGGGMANTFLRAKDHNMGRSLLEEDKLADAAEIMREAANHDVNLCLPVDFIVADKVDEAAQAETVTVESVPADKMALDIGPQTRKIYKDLISKAGTVIWNGPIGVFEIDKFAEGTIDVARAIAESEAFSIIGGGDVVAAVEKAGVAQDISHLSTGGGATLEFWEGKELPGIAVLQDK</sequence>
<comment type="caution">
    <text evidence="12">Lacks conserved residue(s) required for the propagation of feature annotation.</text>
</comment>
<dbReference type="PIRSF" id="PIRSF000724">
    <property type="entry name" value="Pgk"/>
    <property type="match status" value="1"/>
</dbReference>
<comment type="catalytic activity">
    <reaction evidence="1 12 14">
        <text>(2R)-3-phosphoglycerate + ATP = (2R)-3-phospho-glyceroyl phosphate + ADP</text>
        <dbReference type="Rhea" id="RHEA:14801"/>
        <dbReference type="ChEBI" id="CHEBI:30616"/>
        <dbReference type="ChEBI" id="CHEBI:57604"/>
        <dbReference type="ChEBI" id="CHEBI:58272"/>
        <dbReference type="ChEBI" id="CHEBI:456216"/>
        <dbReference type="EC" id="2.7.2.3"/>
    </reaction>
</comment>
<evidence type="ECO:0000256" key="2">
    <source>
        <dbReference type="ARBA" id="ARBA00004838"/>
    </source>
</evidence>
<evidence type="ECO:0000313" key="15">
    <source>
        <dbReference type="EMBL" id="EEG77873.1"/>
    </source>
</evidence>
<proteinExistence type="inferred from homology"/>
<evidence type="ECO:0000313" key="16">
    <source>
        <dbReference type="Proteomes" id="UP000006443"/>
    </source>
</evidence>
<dbReference type="GO" id="GO:0005524">
    <property type="term" value="F:ATP binding"/>
    <property type="evidence" value="ECO:0007669"/>
    <property type="project" value="UniProtKB-KW"/>
</dbReference>
<evidence type="ECO:0000256" key="4">
    <source>
        <dbReference type="ARBA" id="ARBA00011245"/>
    </source>
</evidence>
<dbReference type="GO" id="GO:0006096">
    <property type="term" value="P:glycolytic process"/>
    <property type="evidence" value="ECO:0007669"/>
    <property type="project" value="UniProtKB-UniRule"/>
</dbReference>
<feature type="binding site" evidence="12">
    <location>
        <begin position="60"/>
        <end position="63"/>
    </location>
    <ligand>
        <name>substrate</name>
    </ligand>
</feature>
<dbReference type="SUPFAM" id="SSF53748">
    <property type="entry name" value="Phosphoglycerate kinase"/>
    <property type="match status" value="1"/>
</dbReference>
<dbReference type="eggNOG" id="COG0126">
    <property type="taxonomic scope" value="Bacteria"/>
</dbReference>
<feature type="binding site" evidence="12 13">
    <location>
        <position position="202"/>
    </location>
    <ligand>
        <name>ATP</name>
        <dbReference type="ChEBI" id="CHEBI:30616"/>
    </ligand>
</feature>
<dbReference type="GO" id="GO:0006094">
    <property type="term" value="P:gluconeogenesis"/>
    <property type="evidence" value="ECO:0007669"/>
    <property type="project" value="TreeGrafter"/>
</dbReference>
<evidence type="ECO:0000256" key="13">
    <source>
        <dbReference type="PIRSR" id="PIRSR000724-2"/>
    </source>
</evidence>
<dbReference type="PANTHER" id="PTHR11406:SF23">
    <property type="entry name" value="PHOSPHOGLYCERATE KINASE 1, CHLOROPLASTIC-RELATED"/>
    <property type="match status" value="1"/>
</dbReference>
<dbReference type="GO" id="GO:0004618">
    <property type="term" value="F:phosphoglycerate kinase activity"/>
    <property type="evidence" value="ECO:0007669"/>
    <property type="project" value="UniProtKB-UniRule"/>
</dbReference>
<reference evidence="15 16" key="1">
    <citation type="submission" date="2009-02" db="EMBL/GenBank/DDBJ databases">
        <title>Sequencing of the draft genome and assembly of Dethiobacter alkaliphilus AHT 1.</title>
        <authorList>
            <consortium name="US DOE Joint Genome Institute (JGI-PGF)"/>
            <person name="Lucas S."/>
            <person name="Copeland A."/>
            <person name="Lapidus A."/>
            <person name="Glavina del Rio T."/>
            <person name="Dalin E."/>
            <person name="Tice H."/>
            <person name="Bruce D."/>
            <person name="Goodwin L."/>
            <person name="Pitluck S."/>
            <person name="Larimer F."/>
            <person name="Land M.L."/>
            <person name="Hauser L."/>
            <person name="Muyzer G."/>
        </authorList>
    </citation>
    <scope>NUCLEOTIDE SEQUENCE [LARGE SCALE GENOMIC DNA]</scope>
    <source>
        <strain evidence="15 16">AHT 1</strain>
    </source>
</reference>